<evidence type="ECO:0000256" key="2">
    <source>
        <dbReference type="SAM" id="Phobius"/>
    </source>
</evidence>
<protein>
    <recommendedName>
        <fullName evidence="5">DUF4407 domain-containing protein</fullName>
    </recommendedName>
</protein>
<feature type="region of interest" description="Disordered" evidence="1">
    <location>
        <begin position="373"/>
        <end position="428"/>
    </location>
</feature>
<evidence type="ECO:0000256" key="1">
    <source>
        <dbReference type="SAM" id="MobiDB-lite"/>
    </source>
</evidence>
<dbReference type="Proteomes" id="UP000198802">
    <property type="component" value="Unassembled WGS sequence"/>
</dbReference>
<reference evidence="4" key="1">
    <citation type="submission" date="2015-11" db="EMBL/GenBank/DDBJ databases">
        <authorList>
            <person name="Varghese N."/>
        </authorList>
    </citation>
    <scope>NUCLEOTIDE SEQUENCE [LARGE SCALE GENOMIC DNA]</scope>
    <source>
        <strain evidence="4">DSM 45899</strain>
    </source>
</reference>
<keyword evidence="2" id="KW-0812">Transmembrane</keyword>
<keyword evidence="4" id="KW-1185">Reference proteome</keyword>
<feature type="compositionally biased region" description="Low complexity" evidence="1">
    <location>
        <begin position="376"/>
        <end position="386"/>
    </location>
</feature>
<keyword evidence="2" id="KW-0472">Membrane</keyword>
<sequence length="428" mass="47041">MPPGGDDDLPPPKWPTRALLWCAGADPAALVTPELRTRYAGYGLMLLMVGAVAAAVCLAFLSTVLAFHLWLLPVSLGWGTFVFLLDRMIVSEVKRTGGGFSALWRRIVRYGLRLAIALGMAYLVAEAMLMLVFAPEIKRELVSVVELHLDEARVHKRDLEVEKIDKEITALNRPVADAKKRMEDAFQTWKDQNDKLTTADHNTPPGDKAAADWAVYDAAKDVYEPLNGSLVAAQTRKAEALKPENLPTLTQAEADAIRDDRGFTAREVALRRVLAAHPEVRQWPWVLRGVLLGADLLPLLTKLVTRRSTYDEIVERREARASWRDVEEDKERRYRDGLTRDLRHAWARVSVAMGRDRLALWLRGDSPEFSSRWIRSNGSNGSNGSNHPGGNGSNPSAGASSFGSGHSASNGQKANAGGGTPPPPPPPQ</sequence>
<evidence type="ECO:0000313" key="4">
    <source>
        <dbReference type="Proteomes" id="UP000198802"/>
    </source>
</evidence>
<dbReference type="AlphaFoldDB" id="A0A0S4QM04"/>
<feature type="transmembrane region" description="Helical" evidence="2">
    <location>
        <begin position="114"/>
        <end position="134"/>
    </location>
</feature>
<feature type="transmembrane region" description="Helical" evidence="2">
    <location>
        <begin position="67"/>
        <end position="85"/>
    </location>
</feature>
<proteinExistence type="predicted"/>
<dbReference type="InterPro" id="IPR025519">
    <property type="entry name" value="DUF4407"/>
</dbReference>
<evidence type="ECO:0000313" key="3">
    <source>
        <dbReference type="EMBL" id="CUU56615.1"/>
    </source>
</evidence>
<dbReference type="Pfam" id="PF14362">
    <property type="entry name" value="DUF4407"/>
    <property type="match status" value="1"/>
</dbReference>
<evidence type="ECO:0008006" key="5">
    <source>
        <dbReference type="Google" id="ProtNLM"/>
    </source>
</evidence>
<feature type="compositionally biased region" description="Low complexity" evidence="1">
    <location>
        <begin position="393"/>
        <end position="411"/>
    </location>
</feature>
<organism evidence="3 4">
    <name type="scientific">Parafrankia irregularis</name>
    <dbReference type="NCBI Taxonomy" id="795642"/>
    <lineage>
        <taxon>Bacteria</taxon>
        <taxon>Bacillati</taxon>
        <taxon>Actinomycetota</taxon>
        <taxon>Actinomycetes</taxon>
        <taxon>Frankiales</taxon>
        <taxon>Frankiaceae</taxon>
        <taxon>Parafrankia</taxon>
    </lineage>
</organism>
<dbReference type="EMBL" id="FAOZ01000008">
    <property type="protein sequence ID" value="CUU56615.1"/>
    <property type="molecule type" value="Genomic_DNA"/>
</dbReference>
<feature type="transmembrane region" description="Helical" evidence="2">
    <location>
        <begin position="39"/>
        <end position="61"/>
    </location>
</feature>
<gene>
    <name evidence="3" type="ORF">Ga0074812_108143</name>
</gene>
<keyword evidence="2" id="KW-1133">Transmembrane helix</keyword>
<accession>A0A0S4QM04</accession>
<name>A0A0S4QM04_9ACTN</name>